<keyword evidence="12" id="KW-0902">Two-component regulatory system</keyword>
<evidence type="ECO:0000313" key="20">
    <source>
        <dbReference type="EMBL" id="KKK38863.1"/>
    </source>
</evidence>
<keyword evidence="21" id="KW-1185">Reference proteome</keyword>
<dbReference type="SUPFAM" id="SSF55874">
    <property type="entry name" value="ATPase domain of HSP90 chaperone/DNA topoisomerase II/histidine kinase"/>
    <property type="match status" value="1"/>
</dbReference>
<dbReference type="Pfam" id="PF00672">
    <property type="entry name" value="HAMP"/>
    <property type="match status" value="1"/>
</dbReference>
<dbReference type="FunFam" id="3.30.565.10:FF:000006">
    <property type="entry name" value="Sensor histidine kinase WalK"/>
    <property type="match status" value="1"/>
</dbReference>
<keyword evidence="13" id="KW-0843">Virulence</keyword>
<dbReference type="Pfam" id="PF00512">
    <property type="entry name" value="HisKA"/>
    <property type="match status" value="1"/>
</dbReference>
<gene>
    <name evidence="20" type="ORF">WQ57_05795</name>
</gene>
<keyword evidence="11 17" id="KW-1133">Transmembrane helix</keyword>
<proteinExistence type="predicted"/>
<name>A0A0M2SXH7_9BACI</name>
<feature type="transmembrane region" description="Helical" evidence="17">
    <location>
        <begin position="12"/>
        <end position="32"/>
    </location>
</feature>
<feature type="domain" description="HAMP" evidence="19">
    <location>
        <begin position="187"/>
        <end position="239"/>
    </location>
</feature>
<dbReference type="OrthoDB" id="9813151at2"/>
<dbReference type="CDD" id="cd00075">
    <property type="entry name" value="HATPase"/>
    <property type="match status" value="1"/>
</dbReference>
<dbReference type="PRINTS" id="PR00344">
    <property type="entry name" value="BCTRLSENSOR"/>
</dbReference>
<evidence type="ECO:0000256" key="6">
    <source>
        <dbReference type="ARBA" id="ARBA00022679"/>
    </source>
</evidence>
<evidence type="ECO:0000256" key="13">
    <source>
        <dbReference type="ARBA" id="ARBA00023026"/>
    </source>
</evidence>
<dbReference type="GO" id="GO:0000155">
    <property type="term" value="F:phosphorelay sensor kinase activity"/>
    <property type="evidence" value="ECO:0007669"/>
    <property type="project" value="InterPro"/>
</dbReference>
<keyword evidence="7 17" id="KW-0812">Transmembrane</keyword>
<keyword evidence="5" id="KW-0597">Phosphoprotein</keyword>
<keyword evidence="14 17" id="KW-0472">Membrane</keyword>
<protein>
    <recommendedName>
        <fullName evidence="16">Heme sensor protein HssS</fullName>
        <ecNumber evidence="3">2.7.13.3</ecNumber>
    </recommendedName>
</protein>
<evidence type="ECO:0000256" key="4">
    <source>
        <dbReference type="ARBA" id="ARBA00022475"/>
    </source>
</evidence>
<evidence type="ECO:0000256" key="12">
    <source>
        <dbReference type="ARBA" id="ARBA00023012"/>
    </source>
</evidence>
<dbReference type="GO" id="GO:0005524">
    <property type="term" value="F:ATP binding"/>
    <property type="evidence" value="ECO:0007669"/>
    <property type="project" value="UniProtKB-KW"/>
</dbReference>
<dbReference type="EMBL" id="LAYY01000005">
    <property type="protein sequence ID" value="KKK38863.1"/>
    <property type="molecule type" value="Genomic_DNA"/>
</dbReference>
<dbReference type="InterPro" id="IPR005467">
    <property type="entry name" value="His_kinase_dom"/>
</dbReference>
<dbReference type="Gene3D" id="6.10.340.10">
    <property type="match status" value="1"/>
</dbReference>
<feature type="transmembrane region" description="Helical" evidence="17">
    <location>
        <begin position="163"/>
        <end position="186"/>
    </location>
</feature>
<keyword evidence="4" id="KW-1003">Cell membrane</keyword>
<dbReference type="PROSITE" id="PS50885">
    <property type="entry name" value="HAMP"/>
    <property type="match status" value="1"/>
</dbReference>
<evidence type="ECO:0000256" key="9">
    <source>
        <dbReference type="ARBA" id="ARBA00022777"/>
    </source>
</evidence>
<dbReference type="InterPro" id="IPR004358">
    <property type="entry name" value="Sig_transdc_His_kin-like_C"/>
</dbReference>
<evidence type="ECO:0000256" key="11">
    <source>
        <dbReference type="ARBA" id="ARBA00022989"/>
    </source>
</evidence>
<organism evidence="20 21">
    <name type="scientific">Mesobacillus campisalis</name>
    <dbReference type="NCBI Taxonomy" id="1408103"/>
    <lineage>
        <taxon>Bacteria</taxon>
        <taxon>Bacillati</taxon>
        <taxon>Bacillota</taxon>
        <taxon>Bacilli</taxon>
        <taxon>Bacillales</taxon>
        <taxon>Bacillaceae</taxon>
        <taxon>Mesobacillus</taxon>
    </lineage>
</organism>
<evidence type="ECO:0000259" key="18">
    <source>
        <dbReference type="PROSITE" id="PS50109"/>
    </source>
</evidence>
<dbReference type="SMART" id="SM00387">
    <property type="entry name" value="HATPase_c"/>
    <property type="match status" value="1"/>
</dbReference>
<evidence type="ECO:0000256" key="5">
    <source>
        <dbReference type="ARBA" id="ARBA00022553"/>
    </source>
</evidence>
<evidence type="ECO:0000256" key="17">
    <source>
        <dbReference type="SAM" id="Phobius"/>
    </source>
</evidence>
<evidence type="ECO:0000256" key="2">
    <source>
        <dbReference type="ARBA" id="ARBA00004651"/>
    </source>
</evidence>
<dbReference type="SMART" id="SM00304">
    <property type="entry name" value="HAMP"/>
    <property type="match status" value="1"/>
</dbReference>
<keyword evidence="6" id="KW-0808">Transferase</keyword>
<dbReference type="PANTHER" id="PTHR45528:SF11">
    <property type="entry name" value="HISTIDINE KINASE"/>
    <property type="match status" value="1"/>
</dbReference>
<dbReference type="CDD" id="cd00082">
    <property type="entry name" value="HisKA"/>
    <property type="match status" value="1"/>
</dbReference>
<dbReference type="InterPro" id="IPR003594">
    <property type="entry name" value="HATPase_dom"/>
</dbReference>
<evidence type="ECO:0000256" key="16">
    <source>
        <dbReference type="ARBA" id="ARBA00040841"/>
    </source>
</evidence>
<dbReference type="InterPro" id="IPR003661">
    <property type="entry name" value="HisK_dim/P_dom"/>
</dbReference>
<sequence>MNTLYRKFTAATLGILAISIAIGFALANFVYLTSTKEKIDRQNVEIAQEIVDVLEQVHGSGTAYPPYLESVGKLGYQIYVLSESGEEAYFGQPFARGELPEEAMEVIANGDIYHGMNTFRNQFWMMGHFANDLRNTVGIPFTLDGEQYGLFMRPNNRLLFSDIHITLVIFIAAIAAVSIIGVLWFAKQLIRPITRLKEATHEISRENFNYALDIDRNDEIGQLAESFKMMQRQLQHNDEARKSFISNVSHDFQSPLMNIQGYADLLSAPETSEGERQQYVEIIGEESKRLSSLTKQLLLLTSLDQAAYPMKLSDVQIDEQIKAMIRKYQWRLEEKEIEVSYKLQPVCLKADAELMVNVWDNLLTNGIKYNTVGGSIWIGLSRQGDAVELIFRDTGIGMNEEAVSKIFDRFYRVDAARKKGGTGLGLAIVKQVIDLHGGEIAVESKVGEGTTFTIKLPG</sequence>
<evidence type="ECO:0000256" key="10">
    <source>
        <dbReference type="ARBA" id="ARBA00022840"/>
    </source>
</evidence>
<evidence type="ECO:0000256" key="7">
    <source>
        <dbReference type="ARBA" id="ARBA00022692"/>
    </source>
</evidence>
<dbReference type="InterPro" id="IPR036097">
    <property type="entry name" value="HisK_dim/P_sf"/>
</dbReference>
<dbReference type="SUPFAM" id="SSF158472">
    <property type="entry name" value="HAMP domain-like"/>
    <property type="match status" value="1"/>
</dbReference>
<feature type="domain" description="Histidine kinase" evidence="18">
    <location>
        <begin position="247"/>
        <end position="458"/>
    </location>
</feature>
<dbReference type="PANTHER" id="PTHR45528">
    <property type="entry name" value="SENSOR HISTIDINE KINASE CPXA"/>
    <property type="match status" value="1"/>
</dbReference>
<dbReference type="InterPro" id="IPR050398">
    <property type="entry name" value="HssS/ArlS-like"/>
</dbReference>
<dbReference type="EC" id="2.7.13.3" evidence="3"/>
<evidence type="ECO:0000256" key="8">
    <source>
        <dbReference type="ARBA" id="ARBA00022741"/>
    </source>
</evidence>
<dbReference type="SMART" id="SM00388">
    <property type="entry name" value="HisKA"/>
    <property type="match status" value="1"/>
</dbReference>
<accession>A0A0M2SXH7</accession>
<dbReference type="InterPro" id="IPR036890">
    <property type="entry name" value="HATPase_C_sf"/>
</dbReference>
<keyword evidence="9" id="KW-0418">Kinase</keyword>
<dbReference type="CDD" id="cd06225">
    <property type="entry name" value="HAMP"/>
    <property type="match status" value="1"/>
</dbReference>
<dbReference type="Gene3D" id="1.10.287.130">
    <property type="match status" value="1"/>
</dbReference>
<comment type="subcellular location">
    <subcellularLocation>
        <location evidence="2">Cell membrane</location>
        <topology evidence="2">Multi-pass membrane protein</topology>
    </subcellularLocation>
</comment>
<evidence type="ECO:0000313" key="21">
    <source>
        <dbReference type="Proteomes" id="UP000034166"/>
    </source>
</evidence>
<evidence type="ECO:0000256" key="15">
    <source>
        <dbReference type="ARBA" id="ARBA00037219"/>
    </source>
</evidence>
<dbReference type="Pfam" id="PF02518">
    <property type="entry name" value="HATPase_c"/>
    <property type="match status" value="1"/>
</dbReference>
<comment type="function">
    <text evidence="15">Member of the two-component regulatory system HssS/HssR involved in intracellular heme homeostasis and tempering of staphylococcal virulence. HssS functions as a heme sensor histidine kinase which is autophosphorylated at a histidine residue and transfers its phosphate group to an aspartate residue of HssR. HssR/HssS activates the expression of hrtAB, an efflux pump, in response to extracellular heme, hemin, hemoglobin or blood.</text>
</comment>
<dbReference type="SUPFAM" id="SSF47384">
    <property type="entry name" value="Homodimeric domain of signal transducing histidine kinase"/>
    <property type="match status" value="1"/>
</dbReference>
<dbReference type="RefSeq" id="WP_046522797.1">
    <property type="nucleotide sequence ID" value="NZ_LAYY01000005.1"/>
</dbReference>
<evidence type="ECO:0000256" key="1">
    <source>
        <dbReference type="ARBA" id="ARBA00000085"/>
    </source>
</evidence>
<keyword evidence="8" id="KW-0547">Nucleotide-binding</keyword>
<dbReference type="InterPro" id="IPR003660">
    <property type="entry name" value="HAMP_dom"/>
</dbReference>
<comment type="caution">
    <text evidence="20">The sequence shown here is derived from an EMBL/GenBank/DDBJ whole genome shotgun (WGS) entry which is preliminary data.</text>
</comment>
<comment type="catalytic activity">
    <reaction evidence="1">
        <text>ATP + protein L-histidine = ADP + protein N-phospho-L-histidine.</text>
        <dbReference type="EC" id="2.7.13.3"/>
    </reaction>
</comment>
<dbReference type="FunFam" id="1.10.287.130:FF:000001">
    <property type="entry name" value="Two-component sensor histidine kinase"/>
    <property type="match status" value="1"/>
</dbReference>
<dbReference type="PATRIC" id="fig|1408103.3.peg.1300"/>
<dbReference type="Proteomes" id="UP000034166">
    <property type="component" value="Unassembled WGS sequence"/>
</dbReference>
<keyword evidence="10" id="KW-0067">ATP-binding</keyword>
<dbReference type="Gene3D" id="3.30.565.10">
    <property type="entry name" value="Histidine kinase-like ATPase, C-terminal domain"/>
    <property type="match status" value="1"/>
</dbReference>
<dbReference type="AlphaFoldDB" id="A0A0M2SXH7"/>
<reference evidence="20 21" key="1">
    <citation type="submission" date="2015-04" db="EMBL/GenBank/DDBJ databases">
        <title>Taxonomic description and genome sequence of Bacillus campisalis sp. nov., a novel member of the genus Bacillus isolated from solar saltern.</title>
        <authorList>
            <person name="Mathan Kumar R."/>
            <person name="Kaur G."/>
            <person name="Kumar A."/>
            <person name="Singh N.K."/>
            <person name="Kaur N."/>
            <person name="Kumar N."/>
            <person name="Mayilraj S."/>
        </authorList>
    </citation>
    <scope>NUCLEOTIDE SEQUENCE [LARGE SCALE GENOMIC DNA]</scope>
    <source>
        <strain evidence="20 21">SA2-6</strain>
    </source>
</reference>
<evidence type="ECO:0000256" key="3">
    <source>
        <dbReference type="ARBA" id="ARBA00012438"/>
    </source>
</evidence>
<evidence type="ECO:0000256" key="14">
    <source>
        <dbReference type="ARBA" id="ARBA00023136"/>
    </source>
</evidence>
<dbReference type="PROSITE" id="PS50109">
    <property type="entry name" value="HIS_KIN"/>
    <property type="match status" value="1"/>
</dbReference>
<evidence type="ECO:0000259" key="19">
    <source>
        <dbReference type="PROSITE" id="PS50885"/>
    </source>
</evidence>
<dbReference type="GO" id="GO:0005886">
    <property type="term" value="C:plasma membrane"/>
    <property type="evidence" value="ECO:0007669"/>
    <property type="project" value="UniProtKB-SubCell"/>
</dbReference>